<dbReference type="PANTHER" id="PTHR43776">
    <property type="entry name" value="TRANSPORT ATP-BINDING PROTEIN"/>
    <property type="match status" value="1"/>
</dbReference>
<dbReference type="GO" id="GO:0005886">
    <property type="term" value="C:plasma membrane"/>
    <property type="evidence" value="ECO:0007669"/>
    <property type="project" value="UniProtKB-SubCell"/>
</dbReference>
<accession>A0A2P7SB88</accession>
<dbReference type="PROSITE" id="PS00211">
    <property type="entry name" value="ABC_TRANSPORTER_1"/>
    <property type="match status" value="2"/>
</dbReference>
<dbReference type="Gene3D" id="3.40.50.300">
    <property type="entry name" value="P-loop containing nucleotide triphosphate hydrolases"/>
    <property type="match status" value="2"/>
</dbReference>
<dbReference type="NCBIfam" id="NF007739">
    <property type="entry name" value="PRK10419.1"/>
    <property type="match status" value="2"/>
</dbReference>
<dbReference type="NCBIfam" id="NF008453">
    <property type="entry name" value="PRK11308.1"/>
    <property type="match status" value="2"/>
</dbReference>
<organism evidence="7 8">
    <name type="scientific">Kumtagia ephedrae</name>
    <dbReference type="NCBI Taxonomy" id="2116701"/>
    <lineage>
        <taxon>Bacteria</taxon>
        <taxon>Pseudomonadati</taxon>
        <taxon>Pseudomonadota</taxon>
        <taxon>Alphaproteobacteria</taxon>
        <taxon>Hyphomicrobiales</taxon>
        <taxon>Phyllobacteriaceae</taxon>
        <taxon>Kumtagia</taxon>
    </lineage>
</organism>
<dbReference type="CDD" id="cd03257">
    <property type="entry name" value="ABC_NikE_OppD_transporters"/>
    <property type="match status" value="2"/>
</dbReference>
<sequence length="550" mass="59281">MTLNVRIDAINLSRWRLPAKTLVEDVAFTIPDGGTLGIVGESGSGKSLTSLAIMGLLPRGMKAHGGIVLDGTDLLKLGERQMQQVRGARIGMIFQEPMTALNPAMRIGDQIAEGILAHKGMSRAAARAEALRLLERVRIPEAARRIDAYPHELSGGQRQRVGIAIALAPGPRLLIADEPTTALDVTVQAEVLELLGELIAELGMSLLLISHDLGVVASIAERTLVMRGGRPVESGETEQVLRRPSQPYTQRLIGALPRAQKFAPPATGVRPGGSTPLLEVRNLERAYHSASGHALNAVDGVSFSIEPGTIHGIVGESGCGKSTLARIVMGLDRPTGGQVLFEGEDIFAKSRAELLRLRRGFQMVFQDPQGSLDPRQSVSRIVTEPLFLDPAAPRGKAREELVGETLASVGLSPPDAARYPHEFSGGQRQRIAIARAIIGRPKLVVADEPVSALDLSVQAQVLALIRDLRDRYGLAFLFISHSLAVVETISDRVGVMYRGNFVETGTAAEVFRNPRHAYTRKLIDAEPGIDQPRRYGVARTVVEETKARLA</sequence>
<dbReference type="InterPro" id="IPR003439">
    <property type="entry name" value="ABC_transporter-like_ATP-bd"/>
</dbReference>
<comment type="similarity">
    <text evidence="2">Belongs to the ABC transporter superfamily.</text>
</comment>
<proteinExistence type="inferred from homology"/>
<dbReference type="Pfam" id="PF08352">
    <property type="entry name" value="oligo_HPY"/>
    <property type="match status" value="2"/>
</dbReference>
<dbReference type="EMBL" id="PXYK01000011">
    <property type="protein sequence ID" value="PSJ59621.1"/>
    <property type="molecule type" value="Genomic_DNA"/>
</dbReference>
<dbReference type="FunFam" id="3.40.50.300:FF:000016">
    <property type="entry name" value="Oligopeptide ABC transporter ATP-binding component"/>
    <property type="match status" value="1"/>
</dbReference>
<dbReference type="RefSeq" id="WP_106772695.1">
    <property type="nucleotide sequence ID" value="NZ_PXYK01000011.1"/>
</dbReference>
<evidence type="ECO:0000259" key="6">
    <source>
        <dbReference type="PROSITE" id="PS50893"/>
    </source>
</evidence>
<evidence type="ECO:0000256" key="3">
    <source>
        <dbReference type="ARBA" id="ARBA00022448"/>
    </source>
</evidence>
<protein>
    <submittedName>
        <fullName evidence="7">Microcin ABC transporter ATP-binding protein</fullName>
    </submittedName>
</protein>
<keyword evidence="4" id="KW-0547">Nucleotide-binding</keyword>
<dbReference type="PROSITE" id="PS50893">
    <property type="entry name" value="ABC_TRANSPORTER_2"/>
    <property type="match status" value="2"/>
</dbReference>
<evidence type="ECO:0000256" key="1">
    <source>
        <dbReference type="ARBA" id="ARBA00004417"/>
    </source>
</evidence>
<comment type="subcellular location">
    <subcellularLocation>
        <location evidence="1">Cell inner membrane</location>
        <topology evidence="1">Peripheral membrane protein</topology>
    </subcellularLocation>
</comment>
<dbReference type="Pfam" id="PF00005">
    <property type="entry name" value="ABC_tran"/>
    <property type="match status" value="2"/>
</dbReference>
<feature type="domain" description="ABC transporter" evidence="6">
    <location>
        <begin position="278"/>
        <end position="523"/>
    </location>
</feature>
<dbReference type="InterPro" id="IPR013563">
    <property type="entry name" value="Oligopep_ABC_C"/>
</dbReference>
<dbReference type="InterPro" id="IPR003593">
    <property type="entry name" value="AAA+_ATPase"/>
</dbReference>
<evidence type="ECO:0000256" key="5">
    <source>
        <dbReference type="ARBA" id="ARBA00022840"/>
    </source>
</evidence>
<dbReference type="InterPro" id="IPR027417">
    <property type="entry name" value="P-loop_NTPase"/>
</dbReference>
<dbReference type="Proteomes" id="UP000241229">
    <property type="component" value="Unassembled WGS sequence"/>
</dbReference>
<dbReference type="GO" id="GO:0005524">
    <property type="term" value="F:ATP binding"/>
    <property type="evidence" value="ECO:0007669"/>
    <property type="project" value="UniProtKB-KW"/>
</dbReference>
<dbReference type="SUPFAM" id="SSF52540">
    <property type="entry name" value="P-loop containing nucleoside triphosphate hydrolases"/>
    <property type="match status" value="2"/>
</dbReference>
<name>A0A2P7SB88_9HYPH</name>
<gene>
    <name evidence="7" type="ORF">C7I84_13420</name>
</gene>
<comment type="caution">
    <text evidence="7">The sequence shown here is derived from an EMBL/GenBank/DDBJ whole genome shotgun (WGS) entry which is preliminary data.</text>
</comment>
<dbReference type="GO" id="GO:0015833">
    <property type="term" value="P:peptide transport"/>
    <property type="evidence" value="ECO:0007669"/>
    <property type="project" value="InterPro"/>
</dbReference>
<dbReference type="OrthoDB" id="9802264at2"/>
<evidence type="ECO:0000313" key="7">
    <source>
        <dbReference type="EMBL" id="PSJ59621.1"/>
    </source>
</evidence>
<dbReference type="SMART" id="SM00382">
    <property type="entry name" value="AAA"/>
    <property type="match status" value="2"/>
</dbReference>
<keyword evidence="3" id="KW-0813">Transport</keyword>
<evidence type="ECO:0000313" key="8">
    <source>
        <dbReference type="Proteomes" id="UP000241229"/>
    </source>
</evidence>
<dbReference type="PANTHER" id="PTHR43776:SF7">
    <property type="entry name" value="D,D-DIPEPTIDE TRANSPORT ATP-BINDING PROTEIN DDPF-RELATED"/>
    <property type="match status" value="1"/>
</dbReference>
<keyword evidence="8" id="KW-1185">Reference proteome</keyword>
<dbReference type="AlphaFoldDB" id="A0A2P7SB88"/>
<reference evidence="7 8" key="1">
    <citation type="submission" date="2018-03" db="EMBL/GenBank/DDBJ databases">
        <title>The draft genome of Mesorhizobium sp. 6GN-30.</title>
        <authorList>
            <person name="Liu L."/>
            <person name="Li L."/>
            <person name="Wang T."/>
            <person name="Zhang X."/>
            <person name="Liang L."/>
        </authorList>
    </citation>
    <scope>NUCLEOTIDE SEQUENCE [LARGE SCALE GENOMIC DNA]</scope>
    <source>
        <strain evidence="7 8">6GN30</strain>
    </source>
</reference>
<dbReference type="InterPro" id="IPR050319">
    <property type="entry name" value="ABC_transp_ATP-bind"/>
</dbReference>
<evidence type="ECO:0000256" key="4">
    <source>
        <dbReference type="ARBA" id="ARBA00022741"/>
    </source>
</evidence>
<evidence type="ECO:0000256" key="2">
    <source>
        <dbReference type="ARBA" id="ARBA00005417"/>
    </source>
</evidence>
<feature type="domain" description="ABC transporter" evidence="6">
    <location>
        <begin position="7"/>
        <end position="253"/>
    </location>
</feature>
<dbReference type="GO" id="GO:0016887">
    <property type="term" value="F:ATP hydrolysis activity"/>
    <property type="evidence" value="ECO:0007669"/>
    <property type="project" value="InterPro"/>
</dbReference>
<dbReference type="InterPro" id="IPR017871">
    <property type="entry name" value="ABC_transporter-like_CS"/>
</dbReference>
<dbReference type="GO" id="GO:0055085">
    <property type="term" value="P:transmembrane transport"/>
    <property type="evidence" value="ECO:0007669"/>
    <property type="project" value="UniProtKB-ARBA"/>
</dbReference>
<keyword evidence="5 7" id="KW-0067">ATP-binding</keyword>